<keyword evidence="7 8" id="KW-0131">Cell cycle</keyword>
<dbReference type="InterPro" id="IPR036737">
    <property type="entry name" value="OmpA-like_sf"/>
</dbReference>
<dbReference type="Gene3D" id="3.30.1330.60">
    <property type="entry name" value="OmpA-like domain"/>
    <property type="match status" value="1"/>
</dbReference>
<evidence type="ECO:0000256" key="5">
    <source>
        <dbReference type="ARBA" id="ARBA00023237"/>
    </source>
</evidence>
<evidence type="ECO:0000256" key="6">
    <source>
        <dbReference type="ARBA" id="ARBA00023288"/>
    </source>
</evidence>
<keyword evidence="1 8" id="KW-0132">Cell division</keyword>
<evidence type="ECO:0000256" key="9">
    <source>
        <dbReference type="SAM" id="SignalP"/>
    </source>
</evidence>
<protein>
    <recommendedName>
        <fullName evidence="8">Peptidoglycan-associated lipoprotein</fullName>
        <shortName evidence="8">PAL</shortName>
    </recommendedName>
</protein>
<evidence type="ECO:0000256" key="2">
    <source>
        <dbReference type="ARBA" id="ARBA00022729"/>
    </source>
</evidence>
<keyword evidence="2 8" id="KW-0732">Signal</keyword>
<dbReference type="AlphaFoldDB" id="A0A3A1Y325"/>
<feature type="domain" description="OmpA-like" evidence="10">
    <location>
        <begin position="53"/>
        <end position="167"/>
    </location>
</feature>
<comment type="similarity">
    <text evidence="8">Belongs to the Pal lipoprotein family.</text>
</comment>
<dbReference type="OrthoDB" id="9809164at2"/>
<dbReference type="Pfam" id="PF00691">
    <property type="entry name" value="OmpA"/>
    <property type="match status" value="1"/>
</dbReference>
<evidence type="ECO:0000256" key="8">
    <source>
        <dbReference type="HAMAP-Rule" id="MF_02204"/>
    </source>
</evidence>
<dbReference type="InterPro" id="IPR006665">
    <property type="entry name" value="OmpA-like"/>
</dbReference>
<comment type="subunit">
    <text evidence="8">The Tol-Pal system is composed of five core proteins: the inner membrane proteins TolA, TolQ and TolR, the periplasmic protein TolB and the outer membrane protein Pal. They form a network linking the inner and outer membranes and the peptidoglycan layer.</text>
</comment>
<keyword evidence="4 8" id="KW-0564">Palmitate</keyword>
<dbReference type="RefSeq" id="WP_119525465.1">
    <property type="nucleotide sequence ID" value="NZ_NRHC01000076.1"/>
</dbReference>
<accession>A0A3A1Y325</accession>
<dbReference type="PROSITE" id="PS51257">
    <property type="entry name" value="PROKAR_LIPOPROTEIN"/>
    <property type="match status" value="1"/>
</dbReference>
<keyword evidence="12" id="KW-1185">Reference proteome</keyword>
<evidence type="ECO:0000256" key="4">
    <source>
        <dbReference type="ARBA" id="ARBA00023139"/>
    </source>
</evidence>
<dbReference type="PANTHER" id="PTHR30329:SF21">
    <property type="entry name" value="LIPOPROTEIN YIAD-RELATED"/>
    <property type="match status" value="1"/>
</dbReference>
<evidence type="ECO:0000256" key="3">
    <source>
        <dbReference type="ARBA" id="ARBA00023136"/>
    </source>
</evidence>
<sequence>MNKKLLSRLGLAVLASVALAACSTSGPEVADSSFTNTSLSTTDANAKIYNGYSQNDLQNQYRTVYFAFDSYQVTPEAQQIIRAHAEFIKATGAKVLLEGYTDERGTPEYNIALGAERAKAVATLLVQYGVNPNNIRQLSYGEERPAVLGHTEAAYSKNRRVEFNYNF</sequence>
<evidence type="ECO:0000256" key="1">
    <source>
        <dbReference type="ARBA" id="ARBA00022618"/>
    </source>
</evidence>
<keyword evidence="6 8" id="KW-0449">Lipoprotein</keyword>
<dbReference type="InterPro" id="IPR039001">
    <property type="entry name" value="Pal"/>
</dbReference>
<dbReference type="SUPFAM" id="SSF103088">
    <property type="entry name" value="OmpA-like"/>
    <property type="match status" value="1"/>
</dbReference>
<evidence type="ECO:0000259" key="10">
    <source>
        <dbReference type="PROSITE" id="PS51123"/>
    </source>
</evidence>
<gene>
    <name evidence="8 11" type="primary">pal</name>
    <name evidence="11" type="ORF">CKF54_06020</name>
</gene>
<dbReference type="PROSITE" id="PS01068">
    <property type="entry name" value="OMPA_1"/>
    <property type="match status" value="1"/>
</dbReference>
<dbReference type="InterPro" id="IPR006664">
    <property type="entry name" value="OMP_bac"/>
</dbReference>
<dbReference type="InterPro" id="IPR006690">
    <property type="entry name" value="OMPA-like_CS"/>
</dbReference>
<reference evidence="11 12" key="1">
    <citation type="submission" date="2017-08" db="EMBL/GenBank/DDBJ databases">
        <title>Reclassification of Bisgaard taxon 37 and 44.</title>
        <authorList>
            <person name="Christensen H."/>
        </authorList>
    </citation>
    <scope>NUCLEOTIDE SEQUENCE [LARGE SCALE GENOMIC DNA]</scope>
    <source>
        <strain evidence="11 12">B96_3</strain>
    </source>
</reference>
<comment type="function">
    <text evidence="8">Part of the Tol-Pal system, which plays a role in outer membrane invagination during cell division and is important for maintaining outer membrane integrity.</text>
</comment>
<dbReference type="NCBIfam" id="TIGR02802">
    <property type="entry name" value="Pal_lipo"/>
    <property type="match status" value="1"/>
</dbReference>
<keyword evidence="5 8" id="KW-0998">Cell outer membrane</keyword>
<name>A0A3A1Y325_9GAMM</name>
<evidence type="ECO:0000256" key="7">
    <source>
        <dbReference type="ARBA" id="ARBA00023306"/>
    </source>
</evidence>
<dbReference type="Proteomes" id="UP000265691">
    <property type="component" value="Unassembled WGS sequence"/>
</dbReference>
<dbReference type="GO" id="GO:0009279">
    <property type="term" value="C:cell outer membrane"/>
    <property type="evidence" value="ECO:0007669"/>
    <property type="project" value="UniProtKB-SubCell"/>
</dbReference>
<keyword evidence="3 8" id="KW-0472">Membrane</keyword>
<dbReference type="PANTHER" id="PTHR30329">
    <property type="entry name" value="STATOR ELEMENT OF FLAGELLAR MOTOR COMPLEX"/>
    <property type="match status" value="1"/>
</dbReference>
<dbReference type="PROSITE" id="PS51123">
    <property type="entry name" value="OMPA_2"/>
    <property type="match status" value="1"/>
</dbReference>
<feature type="chain" id="PRO_5017284324" description="Peptidoglycan-associated lipoprotein" evidence="9">
    <location>
        <begin position="21"/>
        <end position="167"/>
    </location>
</feature>
<dbReference type="InterPro" id="IPR014169">
    <property type="entry name" value="Pal_lipo_C"/>
</dbReference>
<evidence type="ECO:0000313" key="11">
    <source>
        <dbReference type="EMBL" id="RIY31851.1"/>
    </source>
</evidence>
<feature type="signal peptide" evidence="9">
    <location>
        <begin position="1"/>
        <end position="20"/>
    </location>
</feature>
<dbReference type="GO" id="GO:0051301">
    <property type="term" value="P:cell division"/>
    <property type="evidence" value="ECO:0007669"/>
    <property type="project" value="UniProtKB-UniRule"/>
</dbReference>
<dbReference type="EMBL" id="NRHC01000076">
    <property type="protein sequence ID" value="RIY31851.1"/>
    <property type="molecule type" value="Genomic_DNA"/>
</dbReference>
<proteinExistence type="inferred from homology"/>
<comment type="subcellular location">
    <subcellularLocation>
        <location evidence="8">Cell outer membrane</location>
        <topology evidence="8">Lipid-anchor</topology>
    </subcellularLocation>
</comment>
<dbReference type="PRINTS" id="PR01021">
    <property type="entry name" value="OMPADOMAIN"/>
</dbReference>
<comment type="caution">
    <text evidence="11">The sequence shown here is derived from an EMBL/GenBank/DDBJ whole genome shotgun (WGS) entry which is preliminary data.</text>
</comment>
<dbReference type="HAMAP" id="MF_02204">
    <property type="entry name" value="Pal"/>
    <property type="match status" value="1"/>
</dbReference>
<dbReference type="CDD" id="cd07185">
    <property type="entry name" value="OmpA_C-like"/>
    <property type="match status" value="1"/>
</dbReference>
<evidence type="ECO:0000313" key="12">
    <source>
        <dbReference type="Proteomes" id="UP000265691"/>
    </source>
</evidence>
<dbReference type="InterPro" id="IPR050330">
    <property type="entry name" value="Bact_OuterMem_StrucFunc"/>
</dbReference>
<organism evidence="11 12">
    <name type="scientific">Psittacicella hinzii</name>
    <dbReference type="NCBI Taxonomy" id="2028575"/>
    <lineage>
        <taxon>Bacteria</taxon>
        <taxon>Pseudomonadati</taxon>
        <taxon>Pseudomonadota</taxon>
        <taxon>Gammaproteobacteria</taxon>
        <taxon>Pasteurellales</taxon>
        <taxon>Psittacicellaceae</taxon>
        <taxon>Psittacicella</taxon>
    </lineage>
</organism>